<proteinExistence type="predicted"/>
<evidence type="ECO:0000313" key="2">
    <source>
        <dbReference type="Proteomes" id="UP000192796"/>
    </source>
</evidence>
<evidence type="ECO:0000313" key="1">
    <source>
        <dbReference type="EMBL" id="OQP62022.1"/>
    </source>
</evidence>
<dbReference type="Proteomes" id="UP000192796">
    <property type="component" value="Unassembled WGS sequence"/>
</dbReference>
<dbReference type="RefSeq" id="WP_081150202.1">
    <property type="nucleotide sequence ID" value="NZ_LVYD01000054.1"/>
</dbReference>
<dbReference type="Gene3D" id="1.10.1660.10">
    <property type="match status" value="1"/>
</dbReference>
<dbReference type="Pfam" id="PF13591">
    <property type="entry name" value="MerR_2"/>
    <property type="match status" value="1"/>
</dbReference>
<dbReference type="AlphaFoldDB" id="A0A1V9FUJ8"/>
<dbReference type="OrthoDB" id="1494789at2"/>
<evidence type="ECO:0008006" key="3">
    <source>
        <dbReference type="Google" id="ProtNLM"/>
    </source>
</evidence>
<sequence>MDNEQLIVVSEFCAGHHIEISFIESLGQQGLINISTIGEQLAISDTQLPLLEKMVRLHYELDINLEGIETIFHLLGRIEAMQQEMRELQKKVRLYE</sequence>
<gene>
    <name evidence="1" type="ORF">A3860_30055</name>
</gene>
<name>A0A1V9FUJ8_9BACT</name>
<keyword evidence="2" id="KW-1185">Reference proteome</keyword>
<dbReference type="STRING" id="1703345.A3860_30055"/>
<comment type="caution">
    <text evidence="1">The sequence shown here is derived from an EMBL/GenBank/DDBJ whole genome shotgun (WGS) entry which is preliminary data.</text>
</comment>
<organism evidence="1 2">
    <name type="scientific">Niastella vici</name>
    <dbReference type="NCBI Taxonomy" id="1703345"/>
    <lineage>
        <taxon>Bacteria</taxon>
        <taxon>Pseudomonadati</taxon>
        <taxon>Bacteroidota</taxon>
        <taxon>Chitinophagia</taxon>
        <taxon>Chitinophagales</taxon>
        <taxon>Chitinophagaceae</taxon>
        <taxon>Niastella</taxon>
    </lineage>
</organism>
<accession>A0A1V9FUJ8</accession>
<dbReference type="EMBL" id="LVYD01000054">
    <property type="protein sequence ID" value="OQP62022.1"/>
    <property type="molecule type" value="Genomic_DNA"/>
</dbReference>
<protein>
    <recommendedName>
        <fullName evidence="3">MerR family transcriptional regulator</fullName>
    </recommendedName>
</protein>
<reference evidence="1 2" key="1">
    <citation type="submission" date="2016-03" db="EMBL/GenBank/DDBJ databases">
        <title>Niastella vici sp. nov., isolated from farmland soil.</title>
        <authorList>
            <person name="Chen L."/>
            <person name="Wang D."/>
            <person name="Yang S."/>
            <person name="Wang G."/>
        </authorList>
    </citation>
    <scope>NUCLEOTIDE SEQUENCE [LARGE SCALE GENOMIC DNA]</scope>
    <source>
        <strain evidence="1 2">DJ57</strain>
    </source>
</reference>